<proteinExistence type="inferred from homology"/>
<gene>
    <name evidence="12 15" type="primary">priA</name>
    <name evidence="15" type="ORF">G6047_13960</name>
</gene>
<comment type="subunit">
    <text evidence="12">Component of the replication restart primosome.</text>
</comment>
<dbReference type="GO" id="GO:0006310">
    <property type="term" value="P:DNA recombination"/>
    <property type="evidence" value="ECO:0007669"/>
    <property type="project" value="InterPro"/>
</dbReference>
<evidence type="ECO:0000256" key="4">
    <source>
        <dbReference type="ARBA" id="ARBA00022741"/>
    </source>
</evidence>
<evidence type="ECO:0000256" key="9">
    <source>
        <dbReference type="ARBA" id="ARBA00023125"/>
    </source>
</evidence>
<organism evidence="15 16">
    <name type="scientific">Flavobacterium silvaticum</name>
    <dbReference type="NCBI Taxonomy" id="1852020"/>
    <lineage>
        <taxon>Bacteria</taxon>
        <taxon>Pseudomonadati</taxon>
        <taxon>Bacteroidota</taxon>
        <taxon>Flavobacteriia</taxon>
        <taxon>Flavobacteriales</taxon>
        <taxon>Flavobacteriaceae</taxon>
        <taxon>Flavobacterium</taxon>
    </lineage>
</organism>
<dbReference type="Pfam" id="PF00270">
    <property type="entry name" value="DEAD"/>
    <property type="match status" value="1"/>
</dbReference>
<dbReference type="PROSITE" id="PS51192">
    <property type="entry name" value="HELICASE_ATP_BIND_1"/>
    <property type="match status" value="1"/>
</dbReference>
<feature type="domain" description="Helicase C-terminal" evidence="14">
    <location>
        <begin position="537"/>
        <end position="726"/>
    </location>
</feature>
<feature type="binding site" evidence="12">
    <location>
        <position position="567"/>
    </location>
    <ligand>
        <name>Zn(2+)</name>
        <dbReference type="ChEBI" id="CHEBI:29105"/>
        <label>1</label>
    </ligand>
</feature>
<keyword evidence="5 12" id="KW-0378">Hydrolase</keyword>
<name>A0A972JJA1_9FLAO</name>
<feature type="binding site" evidence="12">
    <location>
        <position position="533"/>
    </location>
    <ligand>
        <name>Zn(2+)</name>
        <dbReference type="ChEBI" id="CHEBI:29105"/>
        <label>2</label>
    </ligand>
</feature>
<accession>A0A972JJA1</accession>
<dbReference type="GO" id="GO:0043138">
    <property type="term" value="F:3'-5' DNA helicase activity"/>
    <property type="evidence" value="ECO:0007669"/>
    <property type="project" value="UniProtKB-EC"/>
</dbReference>
<dbReference type="Gene3D" id="3.40.50.300">
    <property type="entry name" value="P-loop containing nucleotide triphosphate hydrolases"/>
    <property type="match status" value="2"/>
</dbReference>
<sequence>MPAFVEVILPLNLNKTFTYEVSEHDARRIVPGMRLAVPFGKNKIYTALAIELHSNAPTLYEAKPIDQILDETPTVTPEQIEHWKWIASYYMCAIGDVYRSAMPSGLLLESETLIRLNPDVLPETMELDSDEAAVIEALKKQSSIKIQEVLTILGKKTVFPVIKKMMAKKLVSLEEIVSENYKPKLKRYIRLFPEFENGDNLEMLLELLKNAPKQKDILLQYFQLKASERQAIPVTRLLEESGASAVQLKSLIEKEIFEEYYLQRDRVDFSDRQENRDLQLSPAQDEAFESILESFKSHDVSLMHGVTSSGKTEVYIKIIERVIESGSQVLYLLPEIVLTAQLVMRLTAHFGNKVAVYHSRYTSNERIEVWNQILESSEKAQVVIGARSALFLPFKSLGLIIIDEEHEQTFKQQDPAPRYHARDASIVLATYFGAKVLLGSATPSIESYFNAKSGKFGLVELSERYGNATLPEVSVIDLKDSYFRKKMTGHFSQELIEGIKSALDAKEQVILFQNRRGYSPVLECMSCGHVPHCTQCDVSLTYHKAKGQLRCHYCGSSMAFPTHCHACHSPELQTKGFGTEQIELELKEIFPSAKTARMDQDTTRGKFAFEKLIHEFRERDIDILVGTQMLAKGLDFDNVSLVGIMNADTMLYHPDFRALERSFQMMTQVAGRAGRSQKQGKVLIQTYNPTHTIVRQVTANDYVPMYRDQLHERHIYHYPPYARLLRLTFRHRDYDKVKEAAQWTANVLRQQINIPVLGPEEPTVARIRNEYIRNILIKIPQETPLSGTKKTIQRILDSFESISQFRPVKVTVNVDFY</sequence>
<feature type="binding site" evidence="12">
    <location>
        <position position="527"/>
    </location>
    <ligand>
        <name>Zn(2+)</name>
        <dbReference type="ChEBI" id="CHEBI:29105"/>
        <label>1</label>
    </ligand>
</feature>
<evidence type="ECO:0000259" key="14">
    <source>
        <dbReference type="PROSITE" id="PS51194"/>
    </source>
</evidence>
<comment type="catalytic activity">
    <reaction evidence="12">
        <text>Couples ATP hydrolysis with the unwinding of duplex DNA by translocating in the 3'-5' direction.</text>
        <dbReference type="EC" id="5.6.2.4"/>
    </reaction>
</comment>
<dbReference type="InterPro" id="IPR005259">
    <property type="entry name" value="PriA"/>
</dbReference>
<dbReference type="InterPro" id="IPR027417">
    <property type="entry name" value="P-loop_NTPase"/>
</dbReference>
<dbReference type="PANTHER" id="PTHR30580">
    <property type="entry name" value="PRIMOSOMAL PROTEIN N"/>
    <property type="match status" value="1"/>
</dbReference>
<feature type="binding site" evidence="12">
    <location>
        <position position="551"/>
    </location>
    <ligand>
        <name>Zn(2+)</name>
        <dbReference type="ChEBI" id="CHEBI:29105"/>
        <label>2</label>
    </ligand>
</feature>
<evidence type="ECO:0000256" key="6">
    <source>
        <dbReference type="ARBA" id="ARBA00022806"/>
    </source>
</evidence>
<dbReference type="GO" id="GO:0005524">
    <property type="term" value="F:ATP binding"/>
    <property type="evidence" value="ECO:0007669"/>
    <property type="project" value="UniProtKB-UniRule"/>
</dbReference>
<keyword evidence="7 12" id="KW-0862">Zinc</keyword>
<dbReference type="EMBL" id="JAAMPU010000107">
    <property type="protein sequence ID" value="NMH29143.1"/>
    <property type="molecule type" value="Genomic_DNA"/>
</dbReference>
<dbReference type="RefSeq" id="WP_169528231.1">
    <property type="nucleotide sequence ID" value="NZ_JAAMPU010000107.1"/>
</dbReference>
<dbReference type="FunFam" id="3.40.1440.60:FF:000001">
    <property type="entry name" value="Primosomal protein N"/>
    <property type="match status" value="1"/>
</dbReference>
<feature type="binding site" evidence="12">
    <location>
        <position position="536"/>
    </location>
    <ligand>
        <name>Zn(2+)</name>
        <dbReference type="ChEBI" id="CHEBI:29105"/>
        <label>2</label>
    </ligand>
</feature>
<dbReference type="GO" id="GO:0006269">
    <property type="term" value="P:DNA replication, synthesis of primer"/>
    <property type="evidence" value="ECO:0007669"/>
    <property type="project" value="UniProtKB-KW"/>
</dbReference>
<feature type="binding site" evidence="12">
    <location>
        <position position="524"/>
    </location>
    <ligand>
        <name>Zn(2+)</name>
        <dbReference type="ChEBI" id="CHEBI:29105"/>
        <label>1</label>
    </ligand>
</feature>
<dbReference type="PANTHER" id="PTHR30580:SF0">
    <property type="entry name" value="PRIMOSOMAL PROTEIN N"/>
    <property type="match status" value="1"/>
</dbReference>
<keyword evidence="8 12" id="KW-0067">ATP-binding</keyword>
<dbReference type="GO" id="GO:1990077">
    <property type="term" value="C:primosome complex"/>
    <property type="evidence" value="ECO:0007669"/>
    <property type="project" value="UniProtKB-UniRule"/>
</dbReference>
<evidence type="ECO:0000313" key="15">
    <source>
        <dbReference type="EMBL" id="NMH29143.1"/>
    </source>
</evidence>
<dbReference type="Gene3D" id="3.40.1440.60">
    <property type="entry name" value="PriA, 3(prime) DNA-binding domain"/>
    <property type="match status" value="1"/>
</dbReference>
<comment type="cofactor">
    <cofactor evidence="12">
        <name>Zn(2+)</name>
        <dbReference type="ChEBI" id="CHEBI:29105"/>
    </cofactor>
    <text evidence="12">Binds 2 zinc ions per subunit.</text>
</comment>
<feature type="domain" description="Helicase ATP-binding" evidence="13">
    <location>
        <begin position="292"/>
        <end position="461"/>
    </location>
</feature>
<evidence type="ECO:0000256" key="10">
    <source>
        <dbReference type="ARBA" id="ARBA00023235"/>
    </source>
</evidence>
<comment type="caution">
    <text evidence="15">The sequence shown here is derived from an EMBL/GenBank/DDBJ whole genome shotgun (WGS) entry which is preliminary data.</text>
</comment>
<dbReference type="SMART" id="SM00487">
    <property type="entry name" value="DEXDc"/>
    <property type="match status" value="1"/>
</dbReference>
<dbReference type="HAMAP" id="MF_00983">
    <property type="entry name" value="PriA"/>
    <property type="match status" value="1"/>
</dbReference>
<evidence type="ECO:0000259" key="13">
    <source>
        <dbReference type="PROSITE" id="PS51192"/>
    </source>
</evidence>
<evidence type="ECO:0000256" key="8">
    <source>
        <dbReference type="ARBA" id="ARBA00022840"/>
    </source>
</evidence>
<dbReference type="GO" id="GO:0008270">
    <property type="term" value="F:zinc ion binding"/>
    <property type="evidence" value="ECO:0007669"/>
    <property type="project" value="UniProtKB-UniRule"/>
</dbReference>
<dbReference type="CDD" id="cd17929">
    <property type="entry name" value="DEXHc_priA"/>
    <property type="match status" value="1"/>
</dbReference>
<evidence type="ECO:0000256" key="5">
    <source>
        <dbReference type="ARBA" id="ARBA00022801"/>
    </source>
</evidence>
<dbReference type="Pfam" id="PF00271">
    <property type="entry name" value="Helicase_C"/>
    <property type="match status" value="1"/>
</dbReference>
<keyword evidence="16" id="KW-1185">Reference proteome</keyword>
<keyword evidence="1 12" id="KW-0639">Primosome</keyword>
<dbReference type="InterPro" id="IPR001650">
    <property type="entry name" value="Helicase_C-like"/>
</dbReference>
<protein>
    <recommendedName>
        <fullName evidence="12">Replication restart protein PriA</fullName>
    </recommendedName>
    <alternativeName>
        <fullName evidence="12">ATP-dependent DNA helicase PriA</fullName>
        <ecNumber evidence="12">5.6.2.4</ecNumber>
    </alternativeName>
    <alternativeName>
        <fullName evidence="12">DNA 3'-5' helicase PriA</fullName>
    </alternativeName>
</protein>
<dbReference type="InterPro" id="IPR041236">
    <property type="entry name" value="PriA_C"/>
</dbReference>
<dbReference type="GO" id="GO:0016787">
    <property type="term" value="F:hydrolase activity"/>
    <property type="evidence" value="ECO:0007669"/>
    <property type="project" value="UniProtKB-KW"/>
</dbReference>
<evidence type="ECO:0000313" key="16">
    <source>
        <dbReference type="Proteomes" id="UP000712080"/>
    </source>
</evidence>
<evidence type="ECO:0000256" key="12">
    <source>
        <dbReference type="HAMAP-Rule" id="MF_00983"/>
    </source>
</evidence>
<feature type="binding site" evidence="12">
    <location>
        <position position="564"/>
    </location>
    <ligand>
        <name>Zn(2+)</name>
        <dbReference type="ChEBI" id="CHEBI:29105"/>
        <label>1</label>
    </ligand>
</feature>
<dbReference type="CDD" id="cd18804">
    <property type="entry name" value="SF2_C_priA"/>
    <property type="match status" value="1"/>
</dbReference>
<comment type="catalytic activity">
    <reaction evidence="11 12">
        <text>ATP + H2O = ADP + phosphate + H(+)</text>
        <dbReference type="Rhea" id="RHEA:13065"/>
        <dbReference type="ChEBI" id="CHEBI:15377"/>
        <dbReference type="ChEBI" id="CHEBI:15378"/>
        <dbReference type="ChEBI" id="CHEBI:30616"/>
        <dbReference type="ChEBI" id="CHEBI:43474"/>
        <dbReference type="ChEBI" id="CHEBI:456216"/>
        <dbReference type="EC" id="5.6.2.4"/>
    </reaction>
</comment>
<keyword evidence="3 12" id="KW-0479">Metal-binding</keyword>
<dbReference type="InterPro" id="IPR041222">
    <property type="entry name" value="PriA_3primeBD"/>
</dbReference>
<evidence type="ECO:0000256" key="1">
    <source>
        <dbReference type="ARBA" id="ARBA00022515"/>
    </source>
</evidence>
<dbReference type="Pfam" id="PF18074">
    <property type="entry name" value="PriA_C"/>
    <property type="match status" value="1"/>
</dbReference>
<dbReference type="Pfam" id="PF18319">
    <property type="entry name" value="Zn_ribbon_PriA"/>
    <property type="match status" value="1"/>
</dbReference>
<dbReference type="PROSITE" id="PS51194">
    <property type="entry name" value="HELICASE_CTER"/>
    <property type="match status" value="1"/>
</dbReference>
<dbReference type="Pfam" id="PF17764">
    <property type="entry name" value="PriA_3primeBD"/>
    <property type="match status" value="1"/>
</dbReference>
<feature type="binding site" evidence="12">
    <location>
        <position position="554"/>
    </location>
    <ligand>
        <name>Zn(2+)</name>
        <dbReference type="ChEBI" id="CHEBI:29105"/>
        <label>2</label>
    </ligand>
</feature>
<dbReference type="SMART" id="SM00490">
    <property type="entry name" value="HELICc"/>
    <property type="match status" value="1"/>
</dbReference>
<evidence type="ECO:0000256" key="3">
    <source>
        <dbReference type="ARBA" id="ARBA00022723"/>
    </source>
</evidence>
<evidence type="ECO:0000256" key="11">
    <source>
        <dbReference type="ARBA" id="ARBA00048988"/>
    </source>
</evidence>
<dbReference type="SUPFAM" id="SSF52540">
    <property type="entry name" value="P-loop containing nucleoside triphosphate hydrolases"/>
    <property type="match status" value="2"/>
</dbReference>
<dbReference type="AlphaFoldDB" id="A0A972JJA1"/>
<dbReference type="NCBIfam" id="TIGR00595">
    <property type="entry name" value="priA"/>
    <property type="match status" value="1"/>
</dbReference>
<keyword evidence="10 12" id="KW-0413">Isomerase</keyword>
<keyword evidence="4 12" id="KW-0547">Nucleotide-binding</keyword>
<comment type="function">
    <text evidence="12">Initiates the restart of stalled replication forks, which reloads the replicative helicase on sites other than the origin of replication. Recognizes and binds to abandoned replication forks and remodels them to uncover a helicase loading site. Promotes assembly of the primosome at these replication forks.</text>
</comment>
<dbReference type="InterPro" id="IPR011545">
    <property type="entry name" value="DEAD/DEAH_box_helicase_dom"/>
</dbReference>
<evidence type="ECO:0000256" key="7">
    <source>
        <dbReference type="ARBA" id="ARBA00022833"/>
    </source>
</evidence>
<dbReference type="GO" id="GO:0006302">
    <property type="term" value="P:double-strand break repair"/>
    <property type="evidence" value="ECO:0007669"/>
    <property type="project" value="InterPro"/>
</dbReference>
<dbReference type="FunFam" id="3.40.50.300:FF:000489">
    <property type="entry name" value="Primosome assembly protein PriA"/>
    <property type="match status" value="1"/>
</dbReference>
<evidence type="ECO:0000256" key="2">
    <source>
        <dbReference type="ARBA" id="ARBA00022705"/>
    </source>
</evidence>
<keyword evidence="9 12" id="KW-0238">DNA-binding</keyword>
<reference evidence="15" key="1">
    <citation type="submission" date="2020-02" db="EMBL/GenBank/DDBJ databases">
        <title>Flavobacterium sp. genome.</title>
        <authorList>
            <person name="Jung H.S."/>
            <person name="Baek J.H."/>
            <person name="Jeon C.O."/>
        </authorList>
    </citation>
    <scope>NUCLEOTIDE SEQUENCE</scope>
    <source>
        <strain evidence="15">SE-s28</strain>
    </source>
</reference>
<keyword evidence="6 12" id="KW-0347">Helicase</keyword>
<dbReference type="InterPro" id="IPR014001">
    <property type="entry name" value="Helicase_ATP-bd"/>
</dbReference>
<dbReference type="GO" id="GO:0006270">
    <property type="term" value="P:DNA replication initiation"/>
    <property type="evidence" value="ECO:0007669"/>
    <property type="project" value="TreeGrafter"/>
</dbReference>
<dbReference type="EC" id="5.6.2.4" evidence="12"/>
<dbReference type="InterPro" id="IPR042115">
    <property type="entry name" value="PriA_3primeBD_sf"/>
</dbReference>
<dbReference type="GO" id="GO:0003677">
    <property type="term" value="F:DNA binding"/>
    <property type="evidence" value="ECO:0007669"/>
    <property type="project" value="UniProtKB-UniRule"/>
</dbReference>
<dbReference type="Proteomes" id="UP000712080">
    <property type="component" value="Unassembled WGS sequence"/>
</dbReference>
<comment type="similarity">
    <text evidence="12">Belongs to the helicase family. PriA subfamily.</text>
</comment>
<dbReference type="InterPro" id="IPR040498">
    <property type="entry name" value="PriA_CRR"/>
</dbReference>
<keyword evidence="2 12" id="KW-0235">DNA replication</keyword>